<evidence type="ECO:0000313" key="2">
    <source>
        <dbReference type="Proteomes" id="UP000032142"/>
    </source>
</evidence>
<gene>
    <name evidence="1" type="ORF">F383_29535</name>
</gene>
<dbReference type="EMBL" id="KN423386">
    <property type="protein sequence ID" value="KHG22958.1"/>
    <property type="molecule type" value="Genomic_DNA"/>
</dbReference>
<name>A0A0B0P8C0_GOSAR</name>
<proteinExistence type="predicted"/>
<dbReference type="Proteomes" id="UP000032142">
    <property type="component" value="Unassembled WGS sequence"/>
</dbReference>
<keyword evidence="2" id="KW-1185">Reference proteome</keyword>
<dbReference type="AlphaFoldDB" id="A0A0B0P8C0"/>
<evidence type="ECO:0000313" key="1">
    <source>
        <dbReference type="EMBL" id="KHG22958.1"/>
    </source>
</evidence>
<reference evidence="2" key="1">
    <citation type="submission" date="2014-09" db="EMBL/GenBank/DDBJ databases">
        <authorList>
            <person name="Mudge J."/>
            <person name="Ramaraj T."/>
            <person name="Lindquist I.E."/>
            <person name="Bharti A.K."/>
            <person name="Sundararajan A."/>
            <person name="Cameron C.T."/>
            <person name="Woodward J.E."/>
            <person name="May G.D."/>
            <person name="Brubaker C."/>
            <person name="Broadhvest J."/>
            <person name="Wilkins T.A."/>
        </authorList>
    </citation>
    <scope>NUCLEOTIDE SEQUENCE</scope>
    <source>
        <strain evidence="2">cv. AKA8401</strain>
    </source>
</reference>
<organism evidence="1 2">
    <name type="scientific">Gossypium arboreum</name>
    <name type="common">Tree cotton</name>
    <name type="synonym">Gossypium nanking</name>
    <dbReference type="NCBI Taxonomy" id="29729"/>
    <lineage>
        <taxon>Eukaryota</taxon>
        <taxon>Viridiplantae</taxon>
        <taxon>Streptophyta</taxon>
        <taxon>Embryophyta</taxon>
        <taxon>Tracheophyta</taxon>
        <taxon>Spermatophyta</taxon>
        <taxon>Magnoliopsida</taxon>
        <taxon>eudicotyledons</taxon>
        <taxon>Gunneridae</taxon>
        <taxon>Pentapetalae</taxon>
        <taxon>rosids</taxon>
        <taxon>malvids</taxon>
        <taxon>Malvales</taxon>
        <taxon>Malvaceae</taxon>
        <taxon>Malvoideae</taxon>
        <taxon>Gossypium</taxon>
    </lineage>
</organism>
<accession>A0A0B0P8C0</accession>
<sequence>MEISVLIQNPGHSCIRWAIVSAPLPQRGHITVVDNFLCCILACVAR</sequence>
<protein>
    <submittedName>
        <fullName evidence="1">Uncharacterized protein</fullName>
    </submittedName>
</protein>